<dbReference type="Proteomes" id="UP000257559">
    <property type="component" value="Chromosome"/>
</dbReference>
<reference evidence="2" key="1">
    <citation type="submission" date="2018-06" db="EMBL/GenBank/DDBJ databases">
        <authorList>
            <consortium name="Pathogen Informatics"/>
        </authorList>
    </citation>
    <scope>NUCLEOTIDE SEQUENCE [LARGE SCALE GENOMIC DNA]</scope>
    <source>
        <strain evidence="2">NCTC10132</strain>
    </source>
</reference>
<dbReference type="EMBL" id="LS991951">
    <property type="protein sequence ID" value="SYV97818.1"/>
    <property type="molecule type" value="Genomic_DNA"/>
</dbReference>
<name>A0A3B0PKK2_9BACT</name>
<organism evidence="1 2">
    <name type="scientific">Mycoplasmopsis edwardii</name>
    <dbReference type="NCBI Taxonomy" id="53558"/>
    <lineage>
        <taxon>Bacteria</taxon>
        <taxon>Bacillati</taxon>
        <taxon>Mycoplasmatota</taxon>
        <taxon>Mycoplasmoidales</taxon>
        <taxon>Metamycoplasmataceae</taxon>
        <taxon>Mycoplasmopsis</taxon>
    </lineage>
</organism>
<evidence type="ECO:0000313" key="1">
    <source>
        <dbReference type="EMBL" id="SYV97818.1"/>
    </source>
</evidence>
<evidence type="ECO:0000313" key="2">
    <source>
        <dbReference type="Proteomes" id="UP000257559"/>
    </source>
</evidence>
<keyword evidence="2" id="KW-1185">Reference proteome</keyword>
<sequence length="113" mass="12634">MLKSNNRPNAKSTCGKIANKVTIMPFHLPNNLIDIYEIVCITEAPGNIFVTITISSNSSNVIQLFLSTISFLITGINAFPPPKPIKVILIINQNNFQKLISFLSFIFSPYKNY</sequence>
<dbReference type="KEGG" id="medw:NCTC10132_01187"/>
<accession>A0A3B0PKK2</accession>
<gene>
    <name evidence="1" type="ORF">NCTC10132_01187</name>
</gene>
<proteinExistence type="predicted"/>
<protein>
    <submittedName>
        <fullName evidence="1">Uncharacterized protein</fullName>
    </submittedName>
</protein>
<dbReference type="AlphaFoldDB" id="A0A3B0PKK2"/>